<dbReference type="RefSeq" id="WP_377493982.1">
    <property type="nucleotide sequence ID" value="NZ_JBHMDO010000021.1"/>
</dbReference>
<proteinExistence type="predicted"/>
<gene>
    <name evidence="2" type="ORF">ACFFSY_11595</name>
</gene>
<accession>A0ABV5KMX4</accession>
<evidence type="ECO:0000313" key="3">
    <source>
        <dbReference type="Proteomes" id="UP001589747"/>
    </source>
</evidence>
<comment type="caution">
    <text evidence="2">The sequence shown here is derived from an EMBL/GenBank/DDBJ whole genome shotgun (WGS) entry which is preliminary data.</text>
</comment>
<sequence length="135" mass="13939">MKKAAKKSMLVSILAAVALTAAIPVSAAEVADPSAEVVAFIGTSQQSSSYIVGKAYALSNNSNFKSINVSGVFSVAGVQKESGTATSTTKGAEAAWYTKDSTYSSKVTAKLTSASRTYYKDGTQSAQSYATPATW</sequence>
<name>A0ABV5KMX4_9BACL</name>
<protein>
    <submittedName>
        <fullName evidence="2">Uncharacterized protein</fullName>
    </submittedName>
</protein>
<organism evidence="2 3">
    <name type="scientific">Paenibacillus aurantiacus</name>
    <dbReference type="NCBI Taxonomy" id="1936118"/>
    <lineage>
        <taxon>Bacteria</taxon>
        <taxon>Bacillati</taxon>
        <taxon>Bacillota</taxon>
        <taxon>Bacilli</taxon>
        <taxon>Bacillales</taxon>
        <taxon>Paenibacillaceae</taxon>
        <taxon>Paenibacillus</taxon>
    </lineage>
</organism>
<dbReference type="Proteomes" id="UP001589747">
    <property type="component" value="Unassembled WGS sequence"/>
</dbReference>
<feature type="chain" id="PRO_5045533396" evidence="1">
    <location>
        <begin position="28"/>
        <end position="135"/>
    </location>
</feature>
<feature type="signal peptide" evidence="1">
    <location>
        <begin position="1"/>
        <end position="27"/>
    </location>
</feature>
<evidence type="ECO:0000313" key="2">
    <source>
        <dbReference type="EMBL" id="MFB9326558.1"/>
    </source>
</evidence>
<evidence type="ECO:0000256" key="1">
    <source>
        <dbReference type="SAM" id="SignalP"/>
    </source>
</evidence>
<reference evidence="2 3" key="1">
    <citation type="submission" date="2024-09" db="EMBL/GenBank/DDBJ databases">
        <authorList>
            <person name="Sun Q."/>
            <person name="Mori K."/>
        </authorList>
    </citation>
    <scope>NUCLEOTIDE SEQUENCE [LARGE SCALE GENOMIC DNA]</scope>
    <source>
        <strain evidence="2 3">TISTR 2452</strain>
    </source>
</reference>
<dbReference type="EMBL" id="JBHMDO010000021">
    <property type="protein sequence ID" value="MFB9326558.1"/>
    <property type="molecule type" value="Genomic_DNA"/>
</dbReference>
<keyword evidence="3" id="KW-1185">Reference proteome</keyword>
<keyword evidence="1" id="KW-0732">Signal</keyword>